<dbReference type="AlphaFoldDB" id="A0A8J4U1N9"/>
<keyword evidence="4" id="KW-1185">Reference proteome</keyword>
<dbReference type="Proteomes" id="UP000727407">
    <property type="component" value="Unassembled WGS sequence"/>
</dbReference>
<feature type="non-terminal residue" evidence="3">
    <location>
        <position position="295"/>
    </location>
</feature>
<feature type="compositionally biased region" description="Polar residues" evidence="1">
    <location>
        <begin position="252"/>
        <end position="262"/>
    </location>
</feature>
<organism evidence="3 4">
    <name type="scientific">Clarias magur</name>
    <name type="common">Asian catfish</name>
    <name type="synonym">Macropteronotus magur</name>
    <dbReference type="NCBI Taxonomy" id="1594786"/>
    <lineage>
        <taxon>Eukaryota</taxon>
        <taxon>Metazoa</taxon>
        <taxon>Chordata</taxon>
        <taxon>Craniata</taxon>
        <taxon>Vertebrata</taxon>
        <taxon>Euteleostomi</taxon>
        <taxon>Actinopterygii</taxon>
        <taxon>Neopterygii</taxon>
        <taxon>Teleostei</taxon>
        <taxon>Ostariophysi</taxon>
        <taxon>Siluriformes</taxon>
        <taxon>Clariidae</taxon>
        <taxon>Clarias</taxon>
    </lineage>
</organism>
<comment type="caution">
    <text evidence="3">The sequence shown here is derived from an EMBL/GenBank/DDBJ whole genome shotgun (WGS) entry which is preliminary data.</text>
</comment>
<name>A0A8J4U1N9_CLAMG</name>
<protein>
    <submittedName>
        <fullName evidence="3">WD repeat-containing protein 90</fullName>
    </submittedName>
</protein>
<dbReference type="InterPro" id="IPR040441">
    <property type="entry name" value="CFA20/CFAP20DC"/>
</dbReference>
<proteinExistence type="predicted"/>
<evidence type="ECO:0000256" key="1">
    <source>
        <dbReference type="SAM" id="MobiDB-lite"/>
    </source>
</evidence>
<feature type="domain" description="CFA20" evidence="2">
    <location>
        <begin position="127"/>
        <end position="189"/>
    </location>
</feature>
<feature type="region of interest" description="Disordered" evidence="1">
    <location>
        <begin position="250"/>
        <end position="278"/>
    </location>
</feature>
<evidence type="ECO:0000259" key="2">
    <source>
        <dbReference type="Pfam" id="PF05018"/>
    </source>
</evidence>
<dbReference type="Pfam" id="PF05018">
    <property type="entry name" value="CFA20_dom"/>
    <property type="match status" value="2"/>
</dbReference>
<gene>
    <name evidence="3" type="primary">wdr90</name>
    <name evidence="3" type="ORF">DAT39_006324</name>
</gene>
<accession>A0A8J4U1N9</accession>
<dbReference type="PANTHER" id="PTHR12458">
    <property type="entry name" value="ORF PROTEIN"/>
    <property type="match status" value="1"/>
</dbReference>
<dbReference type="EMBL" id="QNUK01000065">
    <property type="protein sequence ID" value="KAF5903985.1"/>
    <property type="molecule type" value="Genomic_DNA"/>
</dbReference>
<evidence type="ECO:0000313" key="3">
    <source>
        <dbReference type="EMBL" id="KAF5903985.1"/>
    </source>
</evidence>
<sequence length="295" mass="33263">MLWQHPYVNLFKHVKLDEWRKARKEGDVTTYMDKTLKCTVFRIRGSVPASNYILIPKTSSQSLGLTGRYLYLLFRPCANKHFVVHLDVAAEEGHVIRLSFSSMFKEFKSTATWLQFPFLCATAPGSVYESTAKTTKHGLVGPAPVRVRWTCLMMDLHYVLSVYVNRTHSHLKSVKLCANMAVKNLVTSDLVLDPGLSFSEVRQTGMVLPEGTAPMPRDMCFPLPKGGSWHQMYDYIRFPSDGAKTPFDSIQKEQSIQASTPQPLEDKREESCGVGIGNPVQNRVSLTQHITIPKP</sequence>
<feature type="domain" description="CFA20" evidence="2">
    <location>
        <begin position="3"/>
        <end position="118"/>
    </location>
</feature>
<evidence type="ECO:0000313" key="4">
    <source>
        <dbReference type="Proteomes" id="UP000727407"/>
    </source>
</evidence>
<dbReference type="InterPro" id="IPR007714">
    <property type="entry name" value="CFA20_dom"/>
</dbReference>
<reference evidence="3" key="1">
    <citation type="submission" date="2020-07" db="EMBL/GenBank/DDBJ databases">
        <title>Clarias magur genome sequencing, assembly and annotation.</title>
        <authorList>
            <person name="Kushwaha B."/>
            <person name="Kumar R."/>
            <person name="Das P."/>
            <person name="Joshi C.G."/>
            <person name="Kumar D."/>
            <person name="Nagpure N.S."/>
            <person name="Pandey M."/>
            <person name="Agarwal S."/>
            <person name="Srivastava S."/>
            <person name="Singh M."/>
            <person name="Sahoo L."/>
            <person name="Jayasankar P."/>
            <person name="Meher P.K."/>
            <person name="Koringa P.G."/>
            <person name="Iquebal M.A."/>
            <person name="Das S.P."/>
            <person name="Bit A."/>
            <person name="Patnaik S."/>
            <person name="Patel N."/>
            <person name="Shah T.M."/>
            <person name="Hinsu A."/>
            <person name="Jena J.K."/>
        </authorList>
    </citation>
    <scope>NUCLEOTIDE SEQUENCE</scope>
    <source>
        <strain evidence="3">CIFAMagur01</strain>
        <tissue evidence="3">Testis</tissue>
    </source>
</reference>
<dbReference type="OrthoDB" id="8916489at2759"/>